<keyword evidence="2" id="KW-1185">Reference proteome</keyword>
<reference evidence="1" key="1">
    <citation type="submission" date="2022-04" db="EMBL/GenBank/DDBJ databases">
        <title>Genome of the entomopathogenic fungus Entomophthora muscae.</title>
        <authorList>
            <person name="Elya C."/>
            <person name="Lovett B.R."/>
            <person name="Lee E."/>
            <person name="Macias A.M."/>
            <person name="Hajek A.E."/>
            <person name="De Bivort B.L."/>
            <person name="Kasson M.T."/>
            <person name="De Fine Licht H.H."/>
            <person name="Stajich J.E."/>
        </authorList>
    </citation>
    <scope>NUCLEOTIDE SEQUENCE</scope>
    <source>
        <strain evidence="1">Berkeley</strain>
    </source>
</reference>
<name>A0ACC2UAE9_9FUNG</name>
<proteinExistence type="predicted"/>
<dbReference type="EMBL" id="QTSX02000894">
    <property type="protein sequence ID" value="KAJ9083993.1"/>
    <property type="molecule type" value="Genomic_DNA"/>
</dbReference>
<dbReference type="Proteomes" id="UP001165960">
    <property type="component" value="Unassembled WGS sequence"/>
</dbReference>
<protein>
    <submittedName>
        <fullName evidence="1">Uncharacterized protein</fullName>
    </submittedName>
</protein>
<sequence length="356" mass="40535">MLKTKQLLERAVVKRSWQKGLVPSRSVVTLTAISACVVGVPLIVYSYKCLMMVLFQSKLIYMPYLPLGARDPESWKETFKESQLHINGWKFRPYLLKYESDLNSFSWLKHKVFRGVNLRGFLLENSSSVGSPEVNVIYFQGNAGNMYHRKDLFEGLLKQGDVLGIKLRVIAIHLRGYGDSSGSSSQKRLEEDSKHILEEIRREYAGARTAIYGHSLGGAVAINLACVAAKHLDGLVLENTFTSIHGMVSSMYPAWLPYRYLARVFLKSPWDSLGSINRLQAPIHCPILLLASKKDDVVPHTMMQELYKALTLNQRSSIYGSPYWKSLSYGYHDNAYQQPGFWKAWQVFLKKIITPY</sequence>
<gene>
    <name evidence="1" type="ORF">DSO57_1028717</name>
</gene>
<evidence type="ECO:0000313" key="2">
    <source>
        <dbReference type="Proteomes" id="UP001165960"/>
    </source>
</evidence>
<comment type="caution">
    <text evidence="1">The sequence shown here is derived from an EMBL/GenBank/DDBJ whole genome shotgun (WGS) entry which is preliminary data.</text>
</comment>
<evidence type="ECO:0000313" key="1">
    <source>
        <dbReference type="EMBL" id="KAJ9083993.1"/>
    </source>
</evidence>
<accession>A0ACC2UAE9</accession>
<organism evidence="1 2">
    <name type="scientific">Entomophthora muscae</name>
    <dbReference type="NCBI Taxonomy" id="34485"/>
    <lineage>
        <taxon>Eukaryota</taxon>
        <taxon>Fungi</taxon>
        <taxon>Fungi incertae sedis</taxon>
        <taxon>Zoopagomycota</taxon>
        <taxon>Entomophthoromycotina</taxon>
        <taxon>Entomophthoromycetes</taxon>
        <taxon>Entomophthorales</taxon>
        <taxon>Entomophthoraceae</taxon>
        <taxon>Entomophthora</taxon>
    </lineage>
</organism>